<reference evidence="2 3" key="1">
    <citation type="journal article" date="2012" name="Science">
        <title>Ecological populations of bacteria act as socially cohesive units of antibiotic production and resistance.</title>
        <authorList>
            <person name="Cordero O.X."/>
            <person name="Wildschutte H."/>
            <person name="Kirkup B."/>
            <person name="Proehl S."/>
            <person name="Ngo L."/>
            <person name="Hussain F."/>
            <person name="Le Roux F."/>
            <person name="Mincer T."/>
            <person name="Polz M.F."/>
        </authorList>
    </citation>
    <scope>NUCLEOTIDE SEQUENCE [LARGE SCALE GENOMIC DNA]</scope>
    <source>
        <strain evidence="2 3">FS-238</strain>
    </source>
</reference>
<keyword evidence="1" id="KW-0472">Membrane</keyword>
<feature type="transmembrane region" description="Helical" evidence="1">
    <location>
        <begin position="15"/>
        <end position="34"/>
    </location>
</feature>
<keyword evidence="1" id="KW-1133">Transmembrane helix</keyword>
<proteinExistence type="predicted"/>
<evidence type="ECO:0000313" key="2">
    <source>
        <dbReference type="EMBL" id="OEE37816.1"/>
    </source>
</evidence>
<accession>A0A853R5Y8</accession>
<gene>
    <name evidence="2" type="ORF">A1QS_16085</name>
</gene>
<dbReference type="EMBL" id="AJYS02000138">
    <property type="protein sequence ID" value="OEE37816.1"/>
    <property type="molecule type" value="Genomic_DNA"/>
</dbReference>
<keyword evidence="3" id="KW-1185">Reference proteome</keyword>
<dbReference type="Proteomes" id="UP000094808">
    <property type="component" value="Unassembled WGS sequence"/>
</dbReference>
<sequence length="174" mass="20496">MNYLIELFSAKSDQVQLVTFAFSAILALTVLLVNQTIINQRTKREFLLGKVEELSNLSIEFTRVSGEMLDELVNRFEDESCENYDLPYAVDREISAVLRKIELICELYFEKTNFSVGDYQLSHLKSLEYIHKWRAIDLTEGDMYNLFDEDYQLIKRREEWLAEICLDLAKRHGH</sequence>
<evidence type="ECO:0000256" key="1">
    <source>
        <dbReference type="SAM" id="Phobius"/>
    </source>
</evidence>
<organism evidence="2 3">
    <name type="scientific">Vibrio ordalii FS-238</name>
    <dbReference type="NCBI Taxonomy" id="617133"/>
    <lineage>
        <taxon>Bacteria</taxon>
        <taxon>Pseudomonadati</taxon>
        <taxon>Pseudomonadota</taxon>
        <taxon>Gammaproteobacteria</taxon>
        <taxon>Vibrionales</taxon>
        <taxon>Vibrionaceae</taxon>
        <taxon>Vibrio</taxon>
    </lineage>
</organism>
<protein>
    <recommendedName>
        <fullName evidence="4">DUF4760 domain-containing protein</fullName>
    </recommendedName>
</protein>
<comment type="caution">
    <text evidence="2">The sequence shown here is derived from an EMBL/GenBank/DDBJ whole genome shotgun (WGS) entry which is preliminary data.</text>
</comment>
<name>A0A853R5Y8_9VIBR</name>
<dbReference type="RefSeq" id="WP_017046337.1">
    <property type="nucleotide sequence ID" value="NZ_AJYS02000138.1"/>
</dbReference>
<evidence type="ECO:0008006" key="4">
    <source>
        <dbReference type="Google" id="ProtNLM"/>
    </source>
</evidence>
<keyword evidence="1" id="KW-0812">Transmembrane</keyword>
<dbReference type="AlphaFoldDB" id="A0A853R5Y8"/>
<evidence type="ECO:0000313" key="3">
    <source>
        <dbReference type="Proteomes" id="UP000094808"/>
    </source>
</evidence>